<protein>
    <submittedName>
        <fullName evidence="1">Uncharacterized protein</fullName>
    </submittedName>
</protein>
<dbReference type="AlphaFoldDB" id="A0A8X6PYY5"/>
<reference evidence="1" key="1">
    <citation type="submission" date="2020-08" db="EMBL/GenBank/DDBJ databases">
        <title>Multicomponent nature underlies the extraordinary mechanical properties of spider dragline silk.</title>
        <authorList>
            <person name="Kono N."/>
            <person name="Nakamura H."/>
            <person name="Mori M."/>
            <person name="Yoshida Y."/>
            <person name="Ohtoshi R."/>
            <person name="Malay A.D."/>
            <person name="Moran D.A.P."/>
            <person name="Tomita M."/>
            <person name="Numata K."/>
            <person name="Arakawa K."/>
        </authorList>
    </citation>
    <scope>NUCLEOTIDE SEQUENCE</scope>
</reference>
<feature type="non-terminal residue" evidence="1">
    <location>
        <position position="38"/>
    </location>
</feature>
<name>A0A8X6PYY5_NEPPI</name>
<evidence type="ECO:0000313" key="1">
    <source>
        <dbReference type="EMBL" id="GFT96896.1"/>
    </source>
</evidence>
<comment type="caution">
    <text evidence="1">The sequence shown here is derived from an EMBL/GenBank/DDBJ whole genome shotgun (WGS) entry which is preliminary data.</text>
</comment>
<evidence type="ECO:0000313" key="2">
    <source>
        <dbReference type="Proteomes" id="UP000887013"/>
    </source>
</evidence>
<gene>
    <name evidence="1" type="ORF">NPIL_169191</name>
</gene>
<dbReference type="Proteomes" id="UP000887013">
    <property type="component" value="Unassembled WGS sequence"/>
</dbReference>
<sequence>MLITIPPEEIEINMELFIELTVHPDLWNRSVKKYFSKR</sequence>
<dbReference type="EMBL" id="BMAW01075419">
    <property type="protein sequence ID" value="GFT96896.1"/>
    <property type="molecule type" value="Genomic_DNA"/>
</dbReference>
<keyword evidence="2" id="KW-1185">Reference proteome</keyword>
<accession>A0A8X6PYY5</accession>
<proteinExistence type="predicted"/>
<organism evidence="1 2">
    <name type="scientific">Nephila pilipes</name>
    <name type="common">Giant wood spider</name>
    <name type="synonym">Nephila maculata</name>
    <dbReference type="NCBI Taxonomy" id="299642"/>
    <lineage>
        <taxon>Eukaryota</taxon>
        <taxon>Metazoa</taxon>
        <taxon>Ecdysozoa</taxon>
        <taxon>Arthropoda</taxon>
        <taxon>Chelicerata</taxon>
        <taxon>Arachnida</taxon>
        <taxon>Araneae</taxon>
        <taxon>Araneomorphae</taxon>
        <taxon>Entelegynae</taxon>
        <taxon>Araneoidea</taxon>
        <taxon>Nephilidae</taxon>
        <taxon>Nephila</taxon>
    </lineage>
</organism>